<dbReference type="CDD" id="cd06261">
    <property type="entry name" value="TM_PBP2"/>
    <property type="match status" value="1"/>
</dbReference>
<keyword evidence="2 7" id="KW-0813">Transport</keyword>
<accession>A0A8J7H0C4</accession>
<dbReference type="GO" id="GO:0055085">
    <property type="term" value="P:transmembrane transport"/>
    <property type="evidence" value="ECO:0007669"/>
    <property type="project" value="InterPro"/>
</dbReference>
<feature type="transmembrane region" description="Helical" evidence="7">
    <location>
        <begin position="214"/>
        <end position="235"/>
    </location>
</feature>
<organism evidence="9 10">
    <name type="scientific">Mobilitalea sibirica</name>
    <dbReference type="NCBI Taxonomy" id="1462919"/>
    <lineage>
        <taxon>Bacteria</taxon>
        <taxon>Bacillati</taxon>
        <taxon>Bacillota</taxon>
        <taxon>Clostridia</taxon>
        <taxon>Lachnospirales</taxon>
        <taxon>Lachnospiraceae</taxon>
        <taxon>Mobilitalea</taxon>
    </lineage>
</organism>
<dbReference type="InterPro" id="IPR035906">
    <property type="entry name" value="MetI-like_sf"/>
</dbReference>
<dbReference type="SUPFAM" id="SSF161098">
    <property type="entry name" value="MetI-like"/>
    <property type="match status" value="1"/>
</dbReference>
<feature type="domain" description="ABC transmembrane type-1" evidence="8">
    <location>
        <begin position="58"/>
        <end position="242"/>
    </location>
</feature>
<evidence type="ECO:0000256" key="2">
    <source>
        <dbReference type="ARBA" id="ARBA00022448"/>
    </source>
</evidence>
<evidence type="ECO:0000256" key="4">
    <source>
        <dbReference type="ARBA" id="ARBA00022692"/>
    </source>
</evidence>
<dbReference type="PANTHER" id="PTHR30151:SF38">
    <property type="entry name" value="ALIPHATIC SULFONATES TRANSPORT PERMEASE PROTEIN SSUC-RELATED"/>
    <property type="match status" value="1"/>
</dbReference>
<evidence type="ECO:0000313" key="10">
    <source>
        <dbReference type="Proteomes" id="UP000623269"/>
    </source>
</evidence>
<comment type="subcellular location">
    <subcellularLocation>
        <location evidence="1 7">Cell membrane</location>
        <topology evidence="1 7">Multi-pass membrane protein</topology>
    </subcellularLocation>
</comment>
<dbReference type="AlphaFoldDB" id="A0A8J7H0C4"/>
<evidence type="ECO:0000256" key="7">
    <source>
        <dbReference type="RuleBase" id="RU363032"/>
    </source>
</evidence>
<keyword evidence="10" id="KW-1185">Reference proteome</keyword>
<keyword evidence="6 7" id="KW-0472">Membrane</keyword>
<comment type="caution">
    <text evidence="9">The sequence shown here is derived from an EMBL/GenBank/DDBJ whole genome shotgun (WGS) entry which is preliminary data.</text>
</comment>
<proteinExistence type="inferred from homology"/>
<gene>
    <name evidence="9" type="ORF">I5677_13000</name>
</gene>
<keyword evidence="4 7" id="KW-0812">Transmembrane</keyword>
<name>A0A8J7H0C4_9FIRM</name>
<feature type="transmembrane region" description="Helical" evidence="7">
    <location>
        <begin position="124"/>
        <end position="143"/>
    </location>
</feature>
<keyword evidence="5 7" id="KW-1133">Transmembrane helix</keyword>
<comment type="similarity">
    <text evidence="7">Belongs to the binding-protein-dependent transport system permease family.</text>
</comment>
<evidence type="ECO:0000313" key="9">
    <source>
        <dbReference type="EMBL" id="MBH1941814.1"/>
    </source>
</evidence>
<dbReference type="InterPro" id="IPR000515">
    <property type="entry name" value="MetI-like"/>
</dbReference>
<evidence type="ECO:0000256" key="6">
    <source>
        <dbReference type="ARBA" id="ARBA00023136"/>
    </source>
</evidence>
<sequence>MRTQKNVQGYKTLFGSLIVFIIWYLLHIFLNSNIVPAPYETIVTFGKLIMTGDLSLHIIISIFRITTAIVISLGIGIPIGLWLGLSKRADAVLSPVTYILYPIPKVAFLPLFMMLFGLGNSSKIILIISIIVFQIILTVRDGVKEIPTEYYYSVKTLGLNRWQIYRNMVIPAVFPKIISALRVSIGVSIATLFFSENFATTYGIGYFIMNCWVMVDYIQMFAGILAMSIMGIVIFKAIDLMERKLCPWI</sequence>
<evidence type="ECO:0000256" key="3">
    <source>
        <dbReference type="ARBA" id="ARBA00022475"/>
    </source>
</evidence>
<dbReference type="Pfam" id="PF00528">
    <property type="entry name" value="BPD_transp_1"/>
    <property type="match status" value="1"/>
</dbReference>
<evidence type="ECO:0000259" key="8">
    <source>
        <dbReference type="PROSITE" id="PS50928"/>
    </source>
</evidence>
<feature type="transmembrane region" description="Helical" evidence="7">
    <location>
        <begin position="12"/>
        <end position="30"/>
    </location>
</feature>
<evidence type="ECO:0000256" key="5">
    <source>
        <dbReference type="ARBA" id="ARBA00022989"/>
    </source>
</evidence>
<dbReference type="Proteomes" id="UP000623269">
    <property type="component" value="Unassembled WGS sequence"/>
</dbReference>
<dbReference type="Gene3D" id="1.10.3720.10">
    <property type="entry name" value="MetI-like"/>
    <property type="match status" value="1"/>
</dbReference>
<feature type="transmembrane region" description="Helical" evidence="7">
    <location>
        <begin position="96"/>
        <end position="118"/>
    </location>
</feature>
<dbReference type="GO" id="GO:0005886">
    <property type="term" value="C:plasma membrane"/>
    <property type="evidence" value="ECO:0007669"/>
    <property type="project" value="UniProtKB-SubCell"/>
</dbReference>
<keyword evidence="3" id="KW-1003">Cell membrane</keyword>
<reference evidence="9" key="1">
    <citation type="submission" date="2020-12" db="EMBL/GenBank/DDBJ databases">
        <title>M. sibirica DSM 26468T genome.</title>
        <authorList>
            <person name="Thieme N."/>
            <person name="Rettenmaier R."/>
            <person name="Zverlov V."/>
            <person name="Liebl W."/>
        </authorList>
    </citation>
    <scope>NUCLEOTIDE SEQUENCE</scope>
    <source>
        <strain evidence="9">DSM 26468</strain>
    </source>
</reference>
<feature type="transmembrane region" description="Helical" evidence="7">
    <location>
        <begin position="58"/>
        <end position="84"/>
    </location>
</feature>
<dbReference type="PROSITE" id="PS50928">
    <property type="entry name" value="ABC_TM1"/>
    <property type="match status" value="1"/>
</dbReference>
<dbReference type="PANTHER" id="PTHR30151">
    <property type="entry name" value="ALKANE SULFONATE ABC TRANSPORTER-RELATED, MEMBRANE SUBUNIT"/>
    <property type="match status" value="1"/>
</dbReference>
<protein>
    <submittedName>
        <fullName evidence="9">ABC transporter permease</fullName>
    </submittedName>
</protein>
<evidence type="ECO:0000256" key="1">
    <source>
        <dbReference type="ARBA" id="ARBA00004651"/>
    </source>
</evidence>
<dbReference type="EMBL" id="JAEAGR010000014">
    <property type="protein sequence ID" value="MBH1941814.1"/>
    <property type="molecule type" value="Genomic_DNA"/>
</dbReference>